<evidence type="ECO:0000256" key="1">
    <source>
        <dbReference type="ARBA" id="ARBA00022737"/>
    </source>
</evidence>
<dbReference type="InterPro" id="IPR027417">
    <property type="entry name" value="P-loop_NTPase"/>
</dbReference>
<dbReference type="InterPro" id="IPR003959">
    <property type="entry name" value="ATPase_AAA_core"/>
</dbReference>
<name>A0A8J7YRV8_9ARCH</name>
<feature type="domain" description="AAA+ ATPase" evidence="5">
    <location>
        <begin position="166"/>
        <end position="303"/>
    </location>
</feature>
<dbReference type="InterPro" id="IPR041569">
    <property type="entry name" value="AAA_lid_3"/>
</dbReference>
<proteinExistence type="inferred from homology"/>
<dbReference type="GO" id="GO:0005524">
    <property type="term" value="F:ATP binding"/>
    <property type="evidence" value="ECO:0007669"/>
    <property type="project" value="UniProtKB-KW"/>
</dbReference>
<dbReference type="Proteomes" id="UP000716004">
    <property type="component" value="Unassembled WGS sequence"/>
</dbReference>
<evidence type="ECO:0000259" key="5">
    <source>
        <dbReference type="SMART" id="SM00382"/>
    </source>
</evidence>
<feature type="non-terminal residue" evidence="7">
    <location>
        <position position="1"/>
    </location>
</feature>
<reference evidence="7" key="1">
    <citation type="submission" date="2021-05" db="EMBL/GenBank/DDBJ databases">
        <title>Genomic insights into ecological role and evolution of a novel Thermoplasmata order Candidatus Sysuiplasmatales.</title>
        <authorList>
            <person name="Yuan Y."/>
        </authorList>
    </citation>
    <scope>NUCLEOTIDE SEQUENCE</scope>
    <source>
        <strain evidence="7">TUT19-bin139</strain>
        <strain evidence="6">YP2-bin.285</strain>
    </source>
</reference>
<dbReference type="InterPro" id="IPR003593">
    <property type="entry name" value="AAA+_ATPase"/>
</dbReference>
<accession>A0A8J7YRV8</accession>
<comment type="similarity">
    <text evidence="4">Belongs to the AAA ATPase family.</text>
</comment>
<organism evidence="7 8">
    <name type="scientific">Candidatus Sysuiplasma superficiale</name>
    <dbReference type="NCBI Taxonomy" id="2823368"/>
    <lineage>
        <taxon>Archaea</taxon>
        <taxon>Methanobacteriati</taxon>
        <taxon>Thermoplasmatota</taxon>
        <taxon>Thermoplasmata</taxon>
        <taxon>Candidatus Sysuiplasmatales</taxon>
        <taxon>Candidatus Sysuiplasmataceae</taxon>
        <taxon>Candidatus Sysuiplasma</taxon>
    </lineage>
</organism>
<dbReference type="Proteomes" id="UP000750197">
    <property type="component" value="Unassembled WGS sequence"/>
</dbReference>
<dbReference type="AlphaFoldDB" id="A0A8J7YRV8"/>
<sequence>GATNRPNAIDAALRRPGRFDREIEINIPDRAGRAEILSIHTRGMPMAEDVDLEQIADLTHGYAGADVSALTKEAAMRALRRIMPKLDLELDAIPVEILNTMNVTQSDFFAALRDMQPSSMREVLIEKPNVHWDDIGGLQQAKQELKEAVEWPLKYASLFYQVKARTPRGILMYGPPGTGKTMLAKAVATESQANFINVKGPEFLSKWVGESEKAVREIFRKARQASPCIIFIDEIDSIVPKRGSDGDNRVTERIISQMLAEMDGLETLHNVVVIAATNRPDLIDDAILRPGRFDRVVSIPLPDVEARKEIIRIQTREMPLDADVDLDELAARTDGFTGADVSGLCNEAALLRIRRYVSEGGELSESSIRELKITMEDFRQATEKIRPTSRIELDRYVKIAREFQYVG</sequence>
<dbReference type="SMART" id="SM00382">
    <property type="entry name" value="AAA"/>
    <property type="match status" value="1"/>
</dbReference>
<dbReference type="InterPro" id="IPR050168">
    <property type="entry name" value="AAA_ATPase_domain"/>
</dbReference>
<dbReference type="SUPFAM" id="SSF52540">
    <property type="entry name" value="P-loop containing nucleoside triphosphate hydrolases"/>
    <property type="match status" value="2"/>
</dbReference>
<evidence type="ECO:0000313" key="6">
    <source>
        <dbReference type="EMBL" id="MBX8631780.1"/>
    </source>
</evidence>
<dbReference type="PANTHER" id="PTHR23077">
    <property type="entry name" value="AAA-FAMILY ATPASE"/>
    <property type="match status" value="1"/>
</dbReference>
<dbReference type="FunFam" id="3.40.50.300:FF:000018">
    <property type="entry name" value="Cell division control 48"/>
    <property type="match status" value="1"/>
</dbReference>
<dbReference type="FunFam" id="1.10.8.60:FF:000178">
    <property type="entry name" value="CDC48/VCP homolog, AAA superfamily"/>
    <property type="match status" value="1"/>
</dbReference>
<evidence type="ECO:0000313" key="7">
    <source>
        <dbReference type="EMBL" id="MBX8643484.1"/>
    </source>
</evidence>
<dbReference type="GO" id="GO:0016887">
    <property type="term" value="F:ATP hydrolysis activity"/>
    <property type="evidence" value="ECO:0007669"/>
    <property type="project" value="InterPro"/>
</dbReference>
<dbReference type="EMBL" id="JAHEAC010000008">
    <property type="protein sequence ID" value="MBX8643484.1"/>
    <property type="molecule type" value="Genomic_DNA"/>
</dbReference>
<dbReference type="EMBL" id="JAGVSJ010000009">
    <property type="protein sequence ID" value="MBX8631780.1"/>
    <property type="molecule type" value="Genomic_DNA"/>
</dbReference>
<dbReference type="Pfam" id="PF00004">
    <property type="entry name" value="AAA"/>
    <property type="match status" value="1"/>
</dbReference>
<evidence type="ECO:0000256" key="2">
    <source>
        <dbReference type="ARBA" id="ARBA00022741"/>
    </source>
</evidence>
<evidence type="ECO:0000313" key="8">
    <source>
        <dbReference type="Proteomes" id="UP000750197"/>
    </source>
</evidence>
<keyword evidence="2 4" id="KW-0547">Nucleotide-binding</keyword>
<dbReference type="Gene3D" id="1.10.8.60">
    <property type="match status" value="2"/>
</dbReference>
<keyword evidence="1" id="KW-0677">Repeat</keyword>
<dbReference type="Pfam" id="PF17862">
    <property type="entry name" value="AAA_lid_3"/>
    <property type="match status" value="2"/>
</dbReference>
<dbReference type="PROSITE" id="PS00674">
    <property type="entry name" value="AAA"/>
    <property type="match status" value="1"/>
</dbReference>
<dbReference type="PANTHER" id="PTHR23077:SF171">
    <property type="entry name" value="NUCLEAR VALOSIN-CONTAINING PROTEIN-LIKE"/>
    <property type="match status" value="1"/>
</dbReference>
<evidence type="ECO:0000256" key="3">
    <source>
        <dbReference type="ARBA" id="ARBA00022840"/>
    </source>
</evidence>
<comment type="caution">
    <text evidence="7">The sequence shown here is derived from an EMBL/GenBank/DDBJ whole genome shotgun (WGS) entry which is preliminary data.</text>
</comment>
<keyword evidence="3 4" id="KW-0067">ATP-binding</keyword>
<dbReference type="FunFam" id="1.10.8.60:FF:000057">
    <property type="entry name" value="AAA family ATPase, CDC48 subfamily"/>
    <property type="match status" value="1"/>
</dbReference>
<dbReference type="InterPro" id="IPR003960">
    <property type="entry name" value="ATPase_AAA_CS"/>
</dbReference>
<gene>
    <name evidence="6" type="ORF">J9259_04575</name>
    <name evidence="7" type="ORF">KIY12_01965</name>
</gene>
<dbReference type="Gene3D" id="3.40.50.300">
    <property type="entry name" value="P-loop containing nucleotide triphosphate hydrolases"/>
    <property type="match status" value="2"/>
</dbReference>
<evidence type="ECO:0000256" key="4">
    <source>
        <dbReference type="RuleBase" id="RU003651"/>
    </source>
</evidence>
<protein>
    <submittedName>
        <fullName evidence="7">AAA family ATPase</fullName>
    </submittedName>
</protein>